<dbReference type="Proteomes" id="UP000242415">
    <property type="component" value="Unassembled WGS sequence"/>
</dbReference>
<accession>A0A1H3PD15</accession>
<gene>
    <name evidence="1" type="ORF">SAMN05444365_104460</name>
</gene>
<dbReference type="EMBL" id="FNPH01000004">
    <property type="protein sequence ID" value="SDY98996.1"/>
    <property type="molecule type" value="Genomic_DNA"/>
</dbReference>
<sequence length="81" mass="8671">MTDTSPPDGVDDREAARRAAAAYTAAAREIEAFLRRVPPTPTAAEIVEFSNLIAIEEARRADREAALDALGLTMPSLDADD</sequence>
<dbReference type="RefSeq" id="WP_091556623.1">
    <property type="nucleotide sequence ID" value="NZ_FNPH01000004.1"/>
</dbReference>
<evidence type="ECO:0000313" key="2">
    <source>
        <dbReference type="Proteomes" id="UP000242415"/>
    </source>
</evidence>
<evidence type="ECO:0000313" key="1">
    <source>
        <dbReference type="EMBL" id="SDY98996.1"/>
    </source>
</evidence>
<dbReference type="AlphaFoldDB" id="A0A1H3PD15"/>
<name>A0A1H3PD15_9ACTN</name>
<reference evidence="2" key="1">
    <citation type="submission" date="2016-10" db="EMBL/GenBank/DDBJ databases">
        <authorList>
            <person name="Varghese N."/>
            <person name="Submissions S."/>
        </authorList>
    </citation>
    <scope>NUCLEOTIDE SEQUENCE [LARGE SCALE GENOMIC DNA]</scope>
    <source>
        <strain evidence="2">DSM 45245</strain>
    </source>
</reference>
<proteinExistence type="predicted"/>
<keyword evidence="2" id="KW-1185">Reference proteome</keyword>
<organism evidence="1 2">
    <name type="scientific">Micromonospora pattaloongensis</name>
    <dbReference type="NCBI Taxonomy" id="405436"/>
    <lineage>
        <taxon>Bacteria</taxon>
        <taxon>Bacillati</taxon>
        <taxon>Actinomycetota</taxon>
        <taxon>Actinomycetes</taxon>
        <taxon>Micromonosporales</taxon>
        <taxon>Micromonosporaceae</taxon>
        <taxon>Micromonospora</taxon>
    </lineage>
</organism>
<protein>
    <submittedName>
        <fullName evidence="1">Uncharacterized protein</fullName>
    </submittedName>
</protein>